<evidence type="ECO:0000259" key="8">
    <source>
        <dbReference type="PROSITE" id="PS50893"/>
    </source>
</evidence>
<keyword evidence="4" id="KW-1003">Cell membrane</keyword>
<keyword evidence="3" id="KW-0813">Transport</keyword>
<dbReference type="FunFam" id="3.40.50.300:FF:000016">
    <property type="entry name" value="Oligopeptide ABC transporter ATP-binding component"/>
    <property type="match status" value="1"/>
</dbReference>
<proteinExistence type="inferred from homology"/>
<dbReference type="Pfam" id="PF00005">
    <property type="entry name" value="ABC_tran"/>
    <property type="match status" value="1"/>
</dbReference>
<dbReference type="InterPro" id="IPR050388">
    <property type="entry name" value="ABC_Ni/Peptide_Import"/>
</dbReference>
<dbReference type="InterPro" id="IPR003439">
    <property type="entry name" value="ABC_transporter-like_ATP-bd"/>
</dbReference>
<dbReference type="NCBIfam" id="TIGR01727">
    <property type="entry name" value="oligo_HPY"/>
    <property type="match status" value="1"/>
</dbReference>
<dbReference type="Proteomes" id="UP000244016">
    <property type="component" value="Unassembled WGS sequence"/>
</dbReference>
<feature type="domain" description="ABC transporter" evidence="8">
    <location>
        <begin position="22"/>
        <end position="273"/>
    </location>
</feature>
<dbReference type="SUPFAM" id="SSF52540">
    <property type="entry name" value="P-loop containing nucleoside triphosphate hydrolases"/>
    <property type="match status" value="1"/>
</dbReference>
<dbReference type="PROSITE" id="PS50893">
    <property type="entry name" value="ABC_TRANSPORTER_2"/>
    <property type="match status" value="1"/>
</dbReference>
<dbReference type="InterPro" id="IPR027417">
    <property type="entry name" value="P-loop_NTPase"/>
</dbReference>
<dbReference type="GO" id="GO:0015833">
    <property type="term" value="P:peptide transport"/>
    <property type="evidence" value="ECO:0007669"/>
    <property type="project" value="InterPro"/>
</dbReference>
<evidence type="ECO:0000313" key="9">
    <source>
        <dbReference type="EMBL" id="PTQ52091.1"/>
    </source>
</evidence>
<gene>
    <name evidence="9" type="ORF">BLITH_1058</name>
</gene>
<dbReference type="PROSITE" id="PS00211">
    <property type="entry name" value="ABC_TRANSPORTER_1"/>
    <property type="match status" value="1"/>
</dbReference>
<dbReference type="InterPro" id="IPR017871">
    <property type="entry name" value="ABC_transporter-like_CS"/>
</dbReference>
<dbReference type="PANTHER" id="PTHR43297">
    <property type="entry name" value="OLIGOPEPTIDE TRANSPORT ATP-BINDING PROTEIN APPD"/>
    <property type="match status" value="1"/>
</dbReference>
<accession>A0A2T5G7C3</accession>
<dbReference type="SMART" id="SM00382">
    <property type="entry name" value="AAA"/>
    <property type="match status" value="1"/>
</dbReference>
<dbReference type="PANTHER" id="PTHR43297:SF2">
    <property type="entry name" value="DIPEPTIDE TRANSPORT ATP-BINDING PROTEIN DPPD"/>
    <property type="match status" value="1"/>
</dbReference>
<reference evidence="9 10" key="1">
    <citation type="submission" date="2017-08" db="EMBL/GenBank/DDBJ databases">
        <title>Burning lignite coal seam in the remote Altai Mountains harbors a hydrogen-driven thermophilic microbial community.</title>
        <authorList>
            <person name="Kadnikov V.V."/>
            <person name="Mardanov A.V."/>
            <person name="Ivasenko D."/>
            <person name="Beletsky A.V."/>
            <person name="Karnachuk O.V."/>
            <person name="Ravin N.V."/>
        </authorList>
    </citation>
    <scope>NUCLEOTIDE SEQUENCE [LARGE SCALE GENOMIC DNA]</scope>
    <source>
        <strain evidence="9">AL31</strain>
    </source>
</reference>
<evidence type="ECO:0000313" key="10">
    <source>
        <dbReference type="Proteomes" id="UP000244016"/>
    </source>
</evidence>
<evidence type="ECO:0000256" key="5">
    <source>
        <dbReference type="ARBA" id="ARBA00022741"/>
    </source>
</evidence>
<dbReference type="InterPro" id="IPR003593">
    <property type="entry name" value="AAA+_ATPase"/>
</dbReference>
<evidence type="ECO:0000256" key="7">
    <source>
        <dbReference type="ARBA" id="ARBA00023136"/>
    </source>
</evidence>
<name>A0A2T5G7C3_9BACL</name>
<sequence length="355" mass="38952">MPQAIETLHPQEPPPGSRGPLLRVEDLGVDFHTFAGVVQAVRGVSFELGHGETLAIVGESGSGKSVTAQAILGLLPQPPARIRSGRILFGGRNLLELTEREWENVRGREIAMVFQDPMTALNPTMPIGRQISEGYQKHMGAGAREAEEWAVELLRLVGIPQPEIRIRQYPHEFSGGMRQRVVIAIALAAHPKLVIADEPTTALDVTIQAQILELLMDLKERFGTSLILITHDLGVVARVADRVLVMYAGEAAEWGSAEEVFAETRHPYTWGLLNSLPRLDKDRREPLLSIPGSPPNLLKPPPGCAFHPRCPFAMEICRQASPPEYRFSPTHGARCFLHHPAAPRVAPDLQGGERA</sequence>
<dbReference type="GO" id="GO:0005886">
    <property type="term" value="C:plasma membrane"/>
    <property type="evidence" value="ECO:0007669"/>
    <property type="project" value="UniProtKB-SubCell"/>
</dbReference>
<dbReference type="GO" id="GO:0005524">
    <property type="term" value="F:ATP binding"/>
    <property type="evidence" value="ECO:0007669"/>
    <property type="project" value="UniProtKB-KW"/>
</dbReference>
<dbReference type="EMBL" id="PEBW01000003">
    <property type="protein sequence ID" value="PTQ52091.1"/>
    <property type="molecule type" value="Genomic_DNA"/>
</dbReference>
<comment type="similarity">
    <text evidence="2">Belongs to the ABC transporter superfamily.</text>
</comment>
<keyword evidence="5" id="KW-0547">Nucleotide-binding</keyword>
<organism evidence="9 10">
    <name type="scientific">Brockia lithotrophica</name>
    <dbReference type="NCBI Taxonomy" id="933949"/>
    <lineage>
        <taxon>Bacteria</taxon>
        <taxon>Bacillati</taxon>
        <taxon>Bacillota</taxon>
        <taxon>Bacilli</taxon>
        <taxon>Bacillales</taxon>
        <taxon>Bacillales Family X. Incertae Sedis</taxon>
        <taxon>Brockia</taxon>
    </lineage>
</organism>
<dbReference type="AlphaFoldDB" id="A0A2T5G7C3"/>
<dbReference type="InterPro" id="IPR013563">
    <property type="entry name" value="Oligopep_ABC_C"/>
</dbReference>
<dbReference type="GO" id="GO:0016887">
    <property type="term" value="F:ATP hydrolysis activity"/>
    <property type="evidence" value="ECO:0007669"/>
    <property type="project" value="InterPro"/>
</dbReference>
<evidence type="ECO:0000256" key="4">
    <source>
        <dbReference type="ARBA" id="ARBA00022475"/>
    </source>
</evidence>
<protein>
    <submittedName>
        <fullName evidence="9">Oligopeptide transport system permease protein OppB</fullName>
    </submittedName>
</protein>
<comment type="caution">
    <text evidence="9">The sequence shown here is derived from an EMBL/GenBank/DDBJ whole genome shotgun (WGS) entry which is preliminary data.</text>
</comment>
<evidence type="ECO:0000256" key="1">
    <source>
        <dbReference type="ARBA" id="ARBA00004202"/>
    </source>
</evidence>
<dbReference type="Pfam" id="PF08352">
    <property type="entry name" value="oligo_HPY"/>
    <property type="match status" value="1"/>
</dbReference>
<comment type="subcellular location">
    <subcellularLocation>
        <location evidence="1">Cell membrane</location>
        <topology evidence="1">Peripheral membrane protein</topology>
    </subcellularLocation>
</comment>
<dbReference type="CDD" id="cd03257">
    <property type="entry name" value="ABC_NikE_OppD_transporters"/>
    <property type="match status" value="1"/>
</dbReference>
<keyword evidence="7" id="KW-0472">Membrane</keyword>
<keyword evidence="6" id="KW-0067">ATP-binding</keyword>
<dbReference type="Gene3D" id="3.40.50.300">
    <property type="entry name" value="P-loop containing nucleotide triphosphate hydrolases"/>
    <property type="match status" value="1"/>
</dbReference>
<evidence type="ECO:0000256" key="2">
    <source>
        <dbReference type="ARBA" id="ARBA00005417"/>
    </source>
</evidence>
<evidence type="ECO:0000256" key="6">
    <source>
        <dbReference type="ARBA" id="ARBA00022840"/>
    </source>
</evidence>
<evidence type="ECO:0000256" key="3">
    <source>
        <dbReference type="ARBA" id="ARBA00022448"/>
    </source>
</evidence>